<feature type="compositionally biased region" description="Basic and acidic residues" evidence="9">
    <location>
        <begin position="426"/>
        <end position="437"/>
    </location>
</feature>
<dbReference type="InterPro" id="IPR050696">
    <property type="entry name" value="FtsA/MreB"/>
</dbReference>
<accession>A0A0R1EWW8</accession>
<organism evidence="11 12">
    <name type="scientific">Lacticaseibacillus zeae DSM 20178 = KCTC 3804</name>
    <dbReference type="NCBI Taxonomy" id="1423816"/>
    <lineage>
        <taxon>Bacteria</taxon>
        <taxon>Bacillati</taxon>
        <taxon>Bacillota</taxon>
        <taxon>Bacilli</taxon>
        <taxon>Lactobacillales</taxon>
        <taxon>Lactobacillaceae</taxon>
        <taxon>Lacticaseibacillus</taxon>
    </lineage>
</organism>
<dbReference type="InterPro" id="IPR003494">
    <property type="entry name" value="SHS2_FtsA"/>
</dbReference>
<dbReference type="Pfam" id="PF14450">
    <property type="entry name" value="FtsA"/>
    <property type="match status" value="1"/>
</dbReference>
<feature type="domain" description="SHS2" evidence="10">
    <location>
        <begin position="7"/>
        <end position="194"/>
    </location>
</feature>
<comment type="caution">
    <text evidence="11">The sequence shown here is derived from an EMBL/GenBank/DDBJ whole genome shotgun (WGS) entry which is preliminary data.</text>
</comment>
<keyword evidence="6 7" id="KW-0131">Cell cycle</keyword>
<evidence type="ECO:0000256" key="2">
    <source>
        <dbReference type="ARBA" id="ARBA00022475"/>
    </source>
</evidence>
<evidence type="ECO:0000256" key="4">
    <source>
        <dbReference type="ARBA" id="ARBA00023016"/>
    </source>
</evidence>
<dbReference type="CDD" id="cd24048">
    <property type="entry name" value="ASKHA_NBD_FtsA"/>
    <property type="match status" value="1"/>
</dbReference>
<name>A0A0R1EWW8_LACZE</name>
<keyword evidence="4" id="KW-0346">Stress response</keyword>
<reference evidence="11 12" key="1">
    <citation type="journal article" date="2015" name="Genome Announc.">
        <title>Expanding the biotechnology potential of lactobacilli through comparative genomics of 213 strains and associated genera.</title>
        <authorList>
            <person name="Sun Z."/>
            <person name="Harris H.M."/>
            <person name="McCann A."/>
            <person name="Guo C."/>
            <person name="Argimon S."/>
            <person name="Zhang W."/>
            <person name="Yang X."/>
            <person name="Jeffery I.B."/>
            <person name="Cooney J.C."/>
            <person name="Kagawa T.F."/>
            <person name="Liu W."/>
            <person name="Song Y."/>
            <person name="Salvetti E."/>
            <person name="Wrobel A."/>
            <person name="Rasinkangas P."/>
            <person name="Parkhill J."/>
            <person name="Rea M.C."/>
            <person name="O'Sullivan O."/>
            <person name="Ritari J."/>
            <person name="Douillard F.P."/>
            <person name="Paul Ross R."/>
            <person name="Yang R."/>
            <person name="Briner A.E."/>
            <person name="Felis G.E."/>
            <person name="de Vos W.M."/>
            <person name="Barrangou R."/>
            <person name="Klaenhammer T.R."/>
            <person name="Caufield P.W."/>
            <person name="Cui Y."/>
            <person name="Zhang H."/>
            <person name="O'Toole P.W."/>
        </authorList>
    </citation>
    <scope>NUCLEOTIDE SEQUENCE [LARGE SCALE GENOMIC DNA]</scope>
    <source>
        <strain evidence="11 12">DSM 20178</strain>
    </source>
</reference>
<dbReference type="PANTHER" id="PTHR32432:SF4">
    <property type="entry name" value="CELL DIVISION PROTEIN FTSA"/>
    <property type="match status" value="1"/>
</dbReference>
<dbReference type="EMBL" id="AZCT01000001">
    <property type="protein sequence ID" value="KRK13872.1"/>
    <property type="molecule type" value="Genomic_DNA"/>
</dbReference>
<dbReference type="SMART" id="SM00842">
    <property type="entry name" value="FtsA"/>
    <property type="match status" value="1"/>
</dbReference>
<dbReference type="InterPro" id="IPR020823">
    <property type="entry name" value="Cell_div_FtsA"/>
</dbReference>
<keyword evidence="3 7" id="KW-0132">Cell division</keyword>
<dbReference type="GO" id="GO:0043093">
    <property type="term" value="P:FtsZ-dependent cytokinesis"/>
    <property type="evidence" value="ECO:0007669"/>
    <property type="project" value="UniProtKB-UniRule"/>
</dbReference>
<comment type="subcellular location">
    <subcellularLocation>
        <location evidence="7">Cell membrane</location>
        <topology evidence="7">Peripheral membrane protein</topology>
        <orientation evidence="7">Cytoplasmic side</orientation>
    </subcellularLocation>
    <text evidence="7">Localizes to the Z ring in an FtsZ-dependent manner. Targeted to the membrane through a conserved C-terminal amphipathic helix.</text>
</comment>
<dbReference type="RefSeq" id="WP_010488658.1">
    <property type="nucleotide sequence ID" value="NZ_AZCT01000001.1"/>
</dbReference>
<keyword evidence="2 7" id="KW-1003">Cell membrane</keyword>
<evidence type="ECO:0000256" key="7">
    <source>
        <dbReference type="HAMAP-Rule" id="MF_02033"/>
    </source>
</evidence>
<dbReference type="PROSITE" id="PS01036">
    <property type="entry name" value="HSP70_3"/>
    <property type="match status" value="1"/>
</dbReference>
<keyword evidence="5 7" id="KW-0472">Membrane</keyword>
<proteinExistence type="inferred from homology"/>
<evidence type="ECO:0000256" key="5">
    <source>
        <dbReference type="ARBA" id="ARBA00023136"/>
    </source>
</evidence>
<evidence type="ECO:0000313" key="11">
    <source>
        <dbReference type="EMBL" id="KRK13872.1"/>
    </source>
</evidence>
<evidence type="ECO:0000313" key="12">
    <source>
        <dbReference type="Proteomes" id="UP000051984"/>
    </source>
</evidence>
<dbReference type="SUPFAM" id="SSF53067">
    <property type="entry name" value="Actin-like ATPase domain"/>
    <property type="match status" value="2"/>
</dbReference>
<comment type="similarity">
    <text evidence="1">Belongs to the heat shock protein 70 family.</text>
</comment>
<dbReference type="GO" id="GO:0032153">
    <property type="term" value="C:cell division site"/>
    <property type="evidence" value="ECO:0007669"/>
    <property type="project" value="UniProtKB-UniRule"/>
</dbReference>
<dbReference type="HAMAP" id="MF_02033">
    <property type="entry name" value="FtsA"/>
    <property type="match status" value="1"/>
</dbReference>
<evidence type="ECO:0000256" key="6">
    <source>
        <dbReference type="ARBA" id="ARBA00023306"/>
    </source>
</evidence>
<gene>
    <name evidence="7" type="primary">ftsA</name>
    <name evidence="11" type="ORF">FD51_GL000440</name>
</gene>
<dbReference type="GO" id="GO:0009898">
    <property type="term" value="C:cytoplasmic side of plasma membrane"/>
    <property type="evidence" value="ECO:0007669"/>
    <property type="project" value="UniProtKB-UniRule"/>
</dbReference>
<dbReference type="Gene3D" id="3.30.420.40">
    <property type="match status" value="2"/>
</dbReference>
<evidence type="ECO:0000256" key="3">
    <source>
        <dbReference type="ARBA" id="ARBA00022618"/>
    </source>
</evidence>
<dbReference type="eggNOG" id="COG0849">
    <property type="taxonomic scope" value="Bacteria"/>
</dbReference>
<evidence type="ECO:0000256" key="8">
    <source>
        <dbReference type="PIRNR" id="PIRNR003101"/>
    </source>
</evidence>
<evidence type="ECO:0000256" key="1">
    <source>
        <dbReference type="ARBA" id="ARBA00007381"/>
    </source>
</evidence>
<dbReference type="InterPro" id="IPR018181">
    <property type="entry name" value="Heat_shock_70_CS"/>
</dbReference>
<sequence>MDNQGIYVGLDIGTTSIKVIVAEAVQGQMNVIGVGSQRSEGVSRGVIVDIDKAVAVIQAAVAQAEDKANIKIDRVVAGIPANMLQIEQVSGMIAVGEENKEISDNDVRSVAAAALVRNLPPERETLSLVPTEFIVDGFDDIKDPRGMLGVRLEMRGIMLTVPKTVIHNTKKAIEKAGLRVGGLVISPLAIGRLALTDGEQDFGTVLIDMGGGQSTAAVIHDRKLKFTSVDQEGGEYITKDISVVLNTSFTDAEKLKREYGNADSLATSEEETFPVTVVGKHEPAMISEKYLSEIIEARVAQIFKRLRKALDAVNALELPGGVVITGGTTALPGVTELAQDIFDRPVKRFIPDDMGLRHPSFTEGLALIKYAAQMTDIEMLVSSVLPTPFMVDGAQIPSSSPSPAPQKQPEQTAASEGQRLVKRKPDKQTDKTKSKEPSALRRFFGNFFE</sequence>
<comment type="subunit">
    <text evidence="7">Self-interacts. Interacts with FtsZ.</text>
</comment>
<comment type="similarity">
    <text evidence="7 8">Belongs to the FtsA/MreB family.</text>
</comment>
<dbReference type="Pfam" id="PF02491">
    <property type="entry name" value="SHS2_FTSA"/>
    <property type="match status" value="1"/>
</dbReference>
<evidence type="ECO:0000259" key="10">
    <source>
        <dbReference type="SMART" id="SM00842"/>
    </source>
</evidence>
<dbReference type="PANTHER" id="PTHR32432">
    <property type="entry name" value="CELL DIVISION PROTEIN FTSA-RELATED"/>
    <property type="match status" value="1"/>
</dbReference>
<protein>
    <recommendedName>
        <fullName evidence="7 8">Cell division protein FtsA</fullName>
    </recommendedName>
</protein>
<dbReference type="PIRSF" id="PIRSF003101">
    <property type="entry name" value="FtsA"/>
    <property type="match status" value="1"/>
</dbReference>
<comment type="function">
    <text evidence="7 8">Cell division protein that is involved in the assembly of the Z ring. May serve as a membrane anchor for the Z ring.</text>
</comment>
<evidence type="ECO:0000256" key="9">
    <source>
        <dbReference type="SAM" id="MobiDB-lite"/>
    </source>
</evidence>
<dbReference type="NCBIfam" id="TIGR01174">
    <property type="entry name" value="ftsA"/>
    <property type="match status" value="1"/>
</dbReference>
<dbReference type="Proteomes" id="UP000051984">
    <property type="component" value="Unassembled WGS sequence"/>
</dbReference>
<dbReference type="InterPro" id="IPR043129">
    <property type="entry name" value="ATPase_NBD"/>
</dbReference>
<feature type="region of interest" description="Disordered" evidence="9">
    <location>
        <begin position="393"/>
        <end position="437"/>
    </location>
</feature>
<dbReference type="PATRIC" id="fig|1423816.3.peg.443"/>
<dbReference type="AlphaFoldDB" id="A0A0R1EWW8"/>